<proteinExistence type="predicted"/>
<evidence type="ECO:0000313" key="1">
    <source>
        <dbReference type="EMBL" id="CAL1240477.1"/>
    </source>
</evidence>
<dbReference type="RefSeq" id="WP_348757071.1">
    <property type="nucleotide sequence ID" value="NZ_OZ026884.1"/>
</dbReference>
<dbReference type="Proteomes" id="UP001497493">
    <property type="component" value="Chromosome"/>
</dbReference>
<keyword evidence="2" id="KW-1185">Reference proteome</keyword>
<organism evidence="1 2">
    <name type="scientific">Candidatus Methylocalor cossyra</name>
    <dbReference type="NCBI Taxonomy" id="3108543"/>
    <lineage>
        <taxon>Bacteria</taxon>
        <taxon>Pseudomonadati</taxon>
        <taxon>Pseudomonadota</taxon>
        <taxon>Gammaproteobacteria</taxon>
        <taxon>Methylococcales</taxon>
        <taxon>Methylococcaceae</taxon>
        <taxon>Candidatus Methylocalor</taxon>
    </lineage>
</organism>
<protein>
    <submittedName>
        <fullName evidence="1">Uncharacterized protein</fullName>
    </submittedName>
</protein>
<gene>
    <name evidence="1" type="ORF">MECH1_V1_1701</name>
</gene>
<sequence length="136" mass="15881">MRTRESFYRSRELRRESRMLPAETYNLARILCHHAGGAVFVPIRSMQYLAVLDAEEFIFVDGAALRSEIVIAWQKFRRQDRDALDQPVAYETVYYSLEALALMQRLQSEFHKALLKAREKIRIAPSATVIPLPRNR</sequence>
<dbReference type="EMBL" id="OZ026884">
    <property type="protein sequence ID" value="CAL1240477.1"/>
    <property type="molecule type" value="Genomic_DNA"/>
</dbReference>
<name>A0ABP1C8H2_9GAMM</name>
<evidence type="ECO:0000313" key="2">
    <source>
        <dbReference type="Proteomes" id="UP001497493"/>
    </source>
</evidence>
<reference evidence="1 2" key="1">
    <citation type="submission" date="2024-04" db="EMBL/GenBank/DDBJ databases">
        <authorList>
            <person name="Cremers G."/>
        </authorList>
    </citation>
    <scope>NUCLEOTIDE SEQUENCE [LARGE SCALE GENOMIC DNA]</scope>
    <source>
        <strain evidence="1">MeCH1-AG</strain>
    </source>
</reference>
<accession>A0ABP1C8H2</accession>